<dbReference type="STRING" id="413434.SAMN04488132_10472"/>
<feature type="transmembrane region" description="Helical" evidence="1">
    <location>
        <begin position="27"/>
        <end position="47"/>
    </location>
</feature>
<feature type="transmembrane region" description="Helical" evidence="1">
    <location>
        <begin position="212"/>
        <end position="230"/>
    </location>
</feature>
<evidence type="ECO:0000256" key="1">
    <source>
        <dbReference type="SAM" id="Phobius"/>
    </source>
</evidence>
<gene>
    <name evidence="2" type="ORF">SAMN04488132_10472</name>
</gene>
<feature type="transmembrane region" description="Helical" evidence="1">
    <location>
        <begin position="143"/>
        <end position="162"/>
    </location>
</feature>
<feature type="transmembrane region" description="Helical" evidence="1">
    <location>
        <begin position="242"/>
        <end position="275"/>
    </location>
</feature>
<feature type="transmembrane region" description="Helical" evidence="1">
    <location>
        <begin position="281"/>
        <end position="302"/>
    </location>
</feature>
<dbReference type="AlphaFoldDB" id="A0A1T4N3B3"/>
<keyword evidence="1" id="KW-1133">Transmembrane helix</keyword>
<dbReference type="OrthoDB" id="817530at2"/>
<feature type="transmembrane region" description="Helical" evidence="1">
    <location>
        <begin position="114"/>
        <end position="131"/>
    </location>
</feature>
<feature type="transmembrane region" description="Helical" evidence="1">
    <location>
        <begin position="362"/>
        <end position="382"/>
    </location>
</feature>
<dbReference type="Proteomes" id="UP000190888">
    <property type="component" value="Unassembled WGS sequence"/>
</dbReference>
<keyword evidence="1" id="KW-0472">Membrane</keyword>
<dbReference type="InterPro" id="IPR051533">
    <property type="entry name" value="WaaL-like"/>
</dbReference>
<protein>
    <recommendedName>
        <fullName evidence="4">O-antigen ligase like membrane protein</fullName>
    </recommendedName>
</protein>
<keyword evidence="3" id="KW-1185">Reference proteome</keyword>
<organism evidence="2 3">
    <name type="scientific">Sediminibacterium ginsengisoli</name>
    <dbReference type="NCBI Taxonomy" id="413434"/>
    <lineage>
        <taxon>Bacteria</taxon>
        <taxon>Pseudomonadati</taxon>
        <taxon>Bacteroidota</taxon>
        <taxon>Chitinophagia</taxon>
        <taxon>Chitinophagales</taxon>
        <taxon>Chitinophagaceae</taxon>
        <taxon>Sediminibacterium</taxon>
    </lineage>
</organism>
<feature type="transmembrane region" description="Helical" evidence="1">
    <location>
        <begin position="426"/>
        <end position="447"/>
    </location>
</feature>
<keyword evidence="1" id="KW-0812">Transmembrane</keyword>
<dbReference type="RefSeq" id="WP_078831058.1">
    <property type="nucleotide sequence ID" value="NZ_FUWH01000004.1"/>
</dbReference>
<dbReference type="PANTHER" id="PTHR37422">
    <property type="entry name" value="TEICHURONIC ACID BIOSYNTHESIS PROTEIN TUAE"/>
    <property type="match status" value="1"/>
</dbReference>
<accession>A0A1T4N3B3</accession>
<feature type="transmembrane region" description="Helical" evidence="1">
    <location>
        <begin position="323"/>
        <end position="342"/>
    </location>
</feature>
<reference evidence="2 3" key="1">
    <citation type="submission" date="2017-02" db="EMBL/GenBank/DDBJ databases">
        <authorList>
            <person name="Peterson S.W."/>
        </authorList>
    </citation>
    <scope>NUCLEOTIDE SEQUENCE [LARGE SCALE GENOMIC DNA]</scope>
    <source>
        <strain evidence="2 3">DSM 22335</strain>
    </source>
</reference>
<proteinExistence type="predicted"/>
<sequence>MFLFPCIYITAFFTAIYKLANNKQDGILFFIIFGLPIYITSLSISHMYGLGKIIPVLQILKEVTVLIALLVFVSHHKKKIRLTTADWLVLSYAAYNLLYIVLPLGTYSITEKMIAYKSVSFFPFVYFAGRFCDPRQINLNKWFSYLCLVAIATGIVLLFEIVPYQHFQTYTGYAEYNAVFLNVEPAGNYGLTWTFESINGIKRFASFFSMPLEHAAATLISVSVLAALATDRKNRFRLNKLLLVTFLFTLLSISFAFSRAAFASYFLMIYVYILITRNRTLLLAIHWGIALAVLAVLVWLEGDIYEVIATTIDFSDSSSASHVIEWITGLQAIGANPFGLGLGSSGRIAGSFGENIGGENQFIIIGVQTGVIAVGLYIAAYATIIRKAFQAFRTSASLKARRLGLMLVLLKVGLIIPFLTSEVETYLYISYFTWFFSGMLINIITPVQEQKSVKNK</sequence>
<evidence type="ECO:0000313" key="3">
    <source>
        <dbReference type="Proteomes" id="UP000190888"/>
    </source>
</evidence>
<feature type="transmembrane region" description="Helical" evidence="1">
    <location>
        <begin position="53"/>
        <end position="73"/>
    </location>
</feature>
<name>A0A1T4N3B3_9BACT</name>
<dbReference type="EMBL" id="FUWH01000004">
    <property type="protein sequence ID" value="SJZ73712.1"/>
    <property type="molecule type" value="Genomic_DNA"/>
</dbReference>
<evidence type="ECO:0008006" key="4">
    <source>
        <dbReference type="Google" id="ProtNLM"/>
    </source>
</evidence>
<evidence type="ECO:0000313" key="2">
    <source>
        <dbReference type="EMBL" id="SJZ73712.1"/>
    </source>
</evidence>
<feature type="transmembrane region" description="Helical" evidence="1">
    <location>
        <begin position="85"/>
        <end position="102"/>
    </location>
</feature>
<dbReference type="PANTHER" id="PTHR37422:SF13">
    <property type="entry name" value="LIPOPOLYSACCHARIDE BIOSYNTHESIS PROTEIN PA4999-RELATED"/>
    <property type="match status" value="1"/>
</dbReference>
<feature type="transmembrane region" description="Helical" evidence="1">
    <location>
        <begin position="403"/>
        <end position="420"/>
    </location>
</feature>